<dbReference type="InterPro" id="IPR050490">
    <property type="entry name" value="Bact_solute-bd_prot1"/>
</dbReference>
<dbReference type="PROSITE" id="PS51257">
    <property type="entry name" value="PROKAR_LIPOPROTEIN"/>
    <property type="match status" value="1"/>
</dbReference>
<evidence type="ECO:0000313" key="4">
    <source>
        <dbReference type="EMBL" id="NBD25479.1"/>
    </source>
</evidence>
<dbReference type="Proteomes" id="UP000665561">
    <property type="component" value="Unassembled WGS sequence"/>
</dbReference>
<dbReference type="RefSeq" id="WP_161744283.1">
    <property type="nucleotide sequence ID" value="NZ_JAAAMV010000012.1"/>
</dbReference>
<comment type="caution">
    <text evidence="4">The sequence shown here is derived from an EMBL/GenBank/DDBJ whole genome shotgun (WGS) entry which is preliminary data.</text>
</comment>
<proteinExistence type="predicted"/>
<evidence type="ECO:0000313" key="5">
    <source>
        <dbReference type="Proteomes" id="UP000665561"/>
    </source>
</evidence>
<name>A0ABW9XS38_9BACL</name>
<dbReference type="PANTHER" id="PTHR43649:SF17">
    <property type="entry name" value="ABC TRANSPORTER SOLUTE BINDING PROTEIN-SUGAR TRANSPORT"/>
    <property type="match status" value="1"/>
</dbReference>
<dbReference type="Pfam" id="PF12010">
    <property type="entry name" value="DUF3502"/>
    <property type="match status" value="1"/>
</dbReference>
<evidence type="ECO:0000256" key="1">
    <source>
        <dbReference type="SAM" id="MobiDB-lite"/>
    </source>
</evidence>
<organism evidence="4 5">
    <name type="scientific">Paenibacillus glycinis</name>
    <dbReference type="NCBI Taxonomy" id="2697035"/>
    <lineage>
        <taxon>Bacteria</taxon>
        <taxon>Bacillati</taxon>
        <taxon>Bacillota</taxon>
        <taxon>Bacilli</taxon>
        <taxon>Bacillales</taxon>
        <taxon>Paenibacillaceae</taxon>
        <taxon>Paenibacillus</taxon>
    </lineage>
</organism>
<feature type="domain" description="DUF3502" evidence="3">
    <location>
        <begin position="466"/>
        <end position="532"/>
    </location>
</feature>
<dbReference type="SUPFAM" id="SSF53850">
    <property type="entry name" value="Periplasmic binding protein-like II"/>
    <property type="match status" value="1"/>
</dbReference>
<evidence type="ECO:0000259" key="3">
    <source>
        <dbReference type="Pfam" id="PF12010"/>
    </source>
</evidence>
<sequence length="535" mass="59650">MRKRGLMLTVAMMLLLAALAGCGSNNANDPANDAANGNTAAPANEPANKPANEPAAADPATTKLDPVTLKIVLPGDRPADMDKVIQEAEKRMADTINVKLDVVFVPFSDLAQKTQVMLASGENVDLIFDAPWLHIDQMISAGYYEPLDDLLAQYGQDAVKVRSQQMFDANKFQGKIYALPLGNNHLAGRTYLVRKDIREKLGVPPIKTYEDLINFAYKVKENEKDVIPLMAYGQSSSKDIAWGAFRAFMEYDPQYLRTDALGQSLVLYYKNNDGKVYNLFDEMEPTIWSWIEDARKLYTDGLIHPDILAIKDVESVINSGKVAVAVSNEFGVPSSTQTALAQNVPGAELEAVTFIQMEKGKNITNFKQANFQAIPKVSKNKERAMMFLNWAAQKDNYDLLAYGIEGTNYEKIGDDQYKQIGTGYSYFPYGWIWNPTLDRLNAGYDEETIKHYQFNKAADNLTASVLTGFSFDPTPVTNELSLYNATEDKYYNALFDGVVDPDETWAKFKKEAEGNAKKIQVELQKQIDAFLAAKK</sequence>
<keyword evidence="2" id="KW-0732">Signal</keyword>
<dbReference type="Pfam" id="PF01547">
    <property type="entry name" value="SBP_bac_1"/>
    <property type="match status" value="1"/>
</dbReference>
<dbReference type="InterPro" id="IPR006059">
    <property type="entry name" value="SBP"/>
</dbReference>
<gene>
    <name evidence="4" type="ORF">GT019_16480</name>
</gene>
<feature type="region of interest" description="Disordered" evidence="1">
    <location>
        <begin position="30"/>
        <end position="60"/>
    </location>
</feature>
<protein>
    <submittedName>
        <fullName evidence="4">Extracellular solute-binding protein</fullName>
    </submittedName>
</protein>
<reference evidence="4 5" key="1">
    <citation type="submission" date="2020-01" db="EMBL/GenBank/DDBJ databases">
        <title>Paenibacillus soybeanensis sp. nov. isolated from the nodules of soybean (Glycine max(L.) Merr).</title>
        <authorList>
            <person name="Wang H."/>
        </authorList>
    </citation>
    <scope>NUCLEOTIDE SEQUENCE [LARGE SCALE GENOMIC DNA]</scope>
    <source>
        <strain evidence="4 5">T1</strain>
    </source>
</reference>
<feature type="signal peptide" evidence="2">
    <location>
        <begin position="1"/>
        <end position="27"/>
    </location>
</feature>
<accession>A0ABW9XS38</accession>
<keyword evidence="5" id="KW-1185">Reference proteome</keyword>
<feature type="chain" id="PRO_5046560601" evidence="2">
    <location>
        <begin position="28"/>
        <end position="535"/>
    </location>
</feature>
<dbReference type="EMBL" id="JAAAMV010000012">
    <property type="protein sequence ID" value="NBD25479.1"/>
    <property type="molecule type" value="Genomic_DNA"/>
</dbReference>
<dbReference type="InterPro" id="IPR022627">
    <property type="entry name" value="DUF3502"/>
</dbReference>
<dbReference type="PANTHER" id="PTHR43649">
    <property type="entry name" value="ARABINOSE-BINDING PROTEIN-RELATED"/>
    <property type="match status" value="1"/>
</dbReference>
<evidence type="ECO:0000256" key="2">
    <source>
        <dbReference type="SAM" id="SignalP"/>
    </source>
</evidence>
<dbReference type="Gene3D" id="3.40.190.10">
    <property type="entry name" value="Periplasmic binding protein-like II"/>
    <property type="match status" value="1"/>
</dbReference>